<evidence type="ECO:0000313" key="8">
    <source>
        <dbReference type="EMBL" id="MEY7999903.1"/>
    </source>
</evidence>
<dbReference type="EMBL" id="JBGEWD010000005">
    <property type="protein sequence ID" value="MEY7999903.1"/>
    <property type="molecule type" value="Genomic_DNA"/>
</dbReference>
<evidence type="ECO:0000256" key="3">
    <source>
        <dbReference type="ARBA" id="ARBA00022723"/>
    </source>
</evidence>
<dbReference type="Gene3D" id="3.40.50.280">
    <property type="entry name" value="Cobalamin-binding domain"/>
    <property type="match status" value="1"/>
</dbReference>
<organism evidence="8 9">
    <name type="scientific">Clostridium moutaii</name>
    <dbReference type="NCBI Taxonomy" id="3240932"/>
    <lineage>
        <taxon>Bacteria</taxon>
        <taxon>Bacillati</taxon>
        <taxon>Bacillota</taxon>
        <taxon>Clostridia</taxon>
        <taxon>Eubacteriales</taxon>
        <taxon>Clostridiaceae</taxon>
        <taxon>Clostridium</taxon>
    </lineage>
</organism>
<dbReference type="SUPFAM" id="SSF102114">
    <property type="entry name" value="Radical SAM enzymes"/>
    <property type="match status" value="1"/>
</dbReference>
<accession>A0ABV4BM96</accession>
<dbReference type="InterPro" id="IPR023404">
    <property type="entry name" value="rSAM_horseshoe"/>
</dbReference>
<keyword evidence="2" id="KW-0949">S-adenosyl-L-methionine</keyword>
<dbReference type="PROSITE" id="PS51918">
    <property type="entry name" value="RADICAL_SAM"/>
    <property type="match status" value="1"/>
</dbReference>
<keyword evidence="9" id="KW-1185">Reference proteome</keyword>
<keyword evidence="5" id="KW-0411">Iron-sulfur</keyword>
<feature type="domain" description="B12-binding" evidence="6">
    <location>
        <begin position="1"/>
        <end position="133"/>
    </location>
</feature>
<comment type="cofactor">
    <cofactor evidence="1">
        <name>[4Fe-4S] cluster</name>
        <dbReference type="ChEBI" id="CHEBI:49883"/>
    </cofactor>
</comment>
<keyword evidence="3" id="KW-0479">Metal-binding</keyword>
<gene>
    <name evidence="8" type="ORF">AB8U03_06790</name>
</gene>
<dbReference type="PANTHER" id="PTHR43409:SF16">
    <property type="entry name" value="SLR0320 PROTEIN"/>
    <property type="match status" value="1"/>
</dbReference>
<dbReference type="Pfam" id="PF13311">
    <property type="entry name" value="DUF4080"/>
    <property type="match status" value="1"/>
</dbReference>
<dbReference type="SMART" id="SM00729">
    <property type="entry name" value="Elp3"/>
    <property type="match status" value="1"/>
</dbReference>
<dbReference type="Pfam" id="PF02310">
    <property type="entry name" value="B12-binding"/>
    <property type="match status" value="1"/>
</dbReference>
<dbReference type="InterPro" id="IPR036724">
    <property type="entry name" value="Cobalamin-bd_sf"/>
</dbReference>
<dbReference type="InterPro" id="IPR006158">
    <property type="entry name" value="Cobalamin-bd"/>
</dbReference>
<evidence type="ECO:0000256" key="1">
    <source>
        <dbReference type="ARBA" id="ARBA00001966"/>
    </source>
</evidence>
<evidence type="ECO:0000259" key="6">
    <source>
        <dbReference type="PROSITE" id="PS51332"/>
    </source>
</evidence>
<dbReference type="InterPro" id="IPR025288">
    <property type="entry name" value="DUF4080"/>
</dbReference>
<dbReference type="SFLD" id="SFLDG01082">
    <property type="entry name" value="B12-binding_domain_containing"/>
    <property type="match status" value="1"/>
</dbReference>
<evidence type="ECO:0000313" key="9">
    <source>
        <dbReference type="Proteomes" id="UP001564657"/>
    </source>
</evidence>
<evidence type="ECO:0000256" key="2">
    <source>
        <dbReference type="ARBA" id="ARBA00022691"/>
    </source>
</evidence>
<sequence>MKILLTALNSKFIHSNLAVRYLRAYTEELEYNCTIREFTINDMKERVLEEIIAEKPDIVSFSCYIWNIEYIKSLAVLIKLINPKIQILYGGPEVSYDSYSFLKDAAGEYVIVGEGEESYYEFVKFQIEYFRKSREKNNESSFLKLKDIKGLCFKWNHEVILNENRELMDMNKIIFPYKTEESFKNKIIYYESSRGCPFSCKYCLSSTIKGVRFLNIKRVKEELQFLMSQNIRLIKFVDRTFNCNHKFTMELWKFIIDVDTDTTFHFEISADVLTEDEIELLQKSPAGRIQLEVGVQTTNDRVLKNIDRHVKFQEIEEKVRKVQRYHNVKQHLDLIAGLPGEDFKSFKESFNNVYSIKPEEIQLGFLKLLKGSSMREEVKNWGMVYSPYAPYEILKTNHMSYDEIVILKRLEKVLDKYYNSGKFIHILNYFISKFKTAFDFYYEMGMFFYEMGYLNRNISSAEYYKVFIEFEEQYLNEKNIELNEIIKYDYLKFNKKKWLPDFLLRYRDKYGEKLIKQKIQNKDIKVSKNYHMEKFSINIKKLLKDSLIEKKEGYVIFDGEKELYLF</sequence>
<comment type="caution">
    <text evidence="8">The sequence shown here is derived from an EMBL/GenBank/DDBJ whole genome shotgun (WGS) entry which is preliminary data.</text>
</comment>
<dbReference type="InterPro" id="IPR007197">
    <property type="entry name" value="rSAM"/>
</dbReference>
<keyword evidence="4" id="KW-0408">Iron</keyword>
<evidence type="ECO:0000256" key="5">
    <source>
        <dbReference type="ARBA" id="ARBA00023014"/>
    </source>
</evidence>
<proteinExistence type="predicted"/>
<evidence type="ECO:0000259" key="7">
    <source>
        <dbReference type="PROSITE" id="PS51918"/>
    </source>
</evidence>
<protein>
    <submittedName>
        <fullName evidence="8">B12-binding domain-containing radical SAM protein</fullName>
    </submittedName>
</protein>
<dbReference type="InterPro" id="IPR051198">
    <property type="entry name" value="BchE-like"/>
</dbReference>
<dbReference type="PANTHER" id="PTHR43409">
    <property type="entry name" value="ANAEROBIC MAGNESIUM-PROTOPORPHYRIN IX MONOMETHYL ESTER CYCLASE-RELATED"/>
    <property type="match status" value="1"/>
</dbReference>
<dbReference type="InterPro" id="IPR006638">
    <property type="entry name" value="Elp3/MiaA/NifB-like_rSAM"/>
</dbReference>
<reference evidence="8 9" key="1">
    <citation type="submission" date="2024-08" db="EMBL/GenBank/DDBJ databases">
        <title>Clostridium lapicellarii sp. nov., and Clostridium renhuaiense sp. nov., two species isolated from the mud in a fermentation cellar used for producing sauce-flavour Chinese liquors.</title>
        <authorList>
            <person name="Yang F."/>
            <person name="Wang H."/>
            <person name="Chen L.Q."/>
            <person name="Zhou N."/>
            <person name="Lu J.J."/>
            <person name="Pu X.X."/>
            <person name="Wan B."/>
            <person name="Wang L."/>
            <person name="Liu S.J."/>
        </authorList>
    </citation>
    <scope>NUCLEOTIDE SEQUENCE [LARGE SCALE GENOMIC DNA]</scope>
    <source>
        <strain evidence="8 9">MT-5</strain>
    </source>
</reference>
<evidence type="ECO:0000256" key="4">
    <source>
        <dbReference type="ARBA" id="ARBA00023004"/>
    </source>
</evidence>
<dbReference type="InterPro" id="IPR058240">
    <property type="entry name" value="rSAM_sf"/>
</dbReference>
<dbReference type="Pfam" id="PF04055">
    <property type="entry name" value="Radical_SAM"/>
    <property type="match status" value="1"/>
</dbReference>
<dbReference type="PROSITE" id="PS51332">
    <property type="entry name" value="B12_BINDING"/>
    <property type="match status" value="1"/>
</dbReference>
<name>A0ABV4BM96_9CLOT</name>
<dbReference type="RefSeq" id="WP_369703793.1">
    <property type="nucleotide sequence ID" value="NZ_JBGEWD010000005.1"/>
</dbReference>
<dbReference type="SFLD" id="SFLDG01123">
    <property type="entry name" value="methyltransferase_(Class_B)"/>
    <property type="match status" value="1"/>
</dbReference>
<dbReference type="SFLD" id="SFLDS00029">
    <property type="entry name" value="Radical_SAM"/>
    <property type="match status" value="1"/>
</dbReference>
<dbReference type="SUPFAM" id="SSF52242">
    <property type="entry name" value="Cobalamin (vitamin B12)-binding domain"/>
    <property type="match status" value="1"/>
</dbReference>
<feature type="domain" description="Radical SAM core" evidence="7">
    <location>
        <begin position="182"/>
        <end position="415"/>
    </location>
</feature>
<dbReference type="CDD" id="cd02068">
    <property type="entry name" value="radical_SAM_B12_BD"/>
    <property type="match status" value="1"/>
</dbReference>
<dbReference type="Gene3D" id="3.80.30.20">
    <property type="entry name" value="tm_1862 like domain"/>
    <property type="match status" value="1"/>
</dbReference>
<dbReference type="Proteomes" id="UP001564657">
    <property type="component" value="Unassembled WGS sequence"/>
</dbReference>
<dbReference type="InterPro" id="IPR034466">
    <property type="entry name" value="Methyltransferase_Class_B"/>
</dbReference>
<dbReference type="CDD" id="cd01335">
    <property type="entry name" value="Radical_SAM"/>
    <property type="match status" value="1"/>
</dbReference>